<evidence type="ECO:0008006" key="3">
    <source>
        <dbReference type="Google" id="ProtNLM"/>
    </source>
</evidence>
<evidence type="ECO:0000313" key="1">
    <source>
        <dbReference type="EMBL" id="GAA1912136.1"/>
    </source>
</evidence>
<comment type="caution">
    <text evidence="1">The sequence shown here is derived from an EMBL/GenBank/DDBJ whole genome shotgun (WGS) entry which is preliminary data.</text>
</comment>
<name>A0ABP5AG29_9ACTN</name>
<organism evidence="1 2">
    <name type="scientific">Nocardioides lentus</name>
    <dbReference type="NCBI Taxonomy" id="338077"/>
    <lineage>
        <taxon>Bacteria</taxon>
        <taxon>Bacillati</taxon>
        <taxon>Actinomycetota</taxon>
        <taxon>Actinomycetes</taxon>
        <taxon>Propionibacteriales</taxon>
        <taxon>Nocardioidaceae</taxon>
        <taxon>Nocardioides</taxon>
    </lineage>
</organism>
<sequence>MSEPVTPSTPDDDPRVEALQAAVDRVVSYEESAPAETVRAELDGAVAQAGLDVPDDVLARLTQHISDHGEHVDVRDFLG</sequence>
<dbReference type="Proteomes" id="UP001501612">
    <property type="component" value="Unassembled WGS sequence"/>
</dbReference>
<gene>
    <name evidence="1" type="ORF">GCM10009737_12020</name>
</gene>
<dbReference type="EMBL" id="BAAAMY010000002">
    <property type="protein sequence ID" value="GAA1912136.1"/>
    <property type="molecule type" value="Genomic_DNA"/>
</dbReference>
<evidence type="ECO:0000313" key="2">
    <source>
        <dbReference type="Proteomes" id="UP001501612"/>
    </source>
</evidence>
<dbReference type="RefSeq" id="WP_344005085.1">
    <property type="nucleotide sequence ID" value="NZ_BAAAMY010000002.1"/>
</dbReference>
<accession>A0ABP5AG29</accession>
<reference evidence="2" key="1">
    <citation type="journal article" date="2019" name="Int. J. Syst. Evol. Microbiol.">
        <title>The Global Catalogue of Microorganisms (GCM) 10K type strain sequencing project: providing services to taxonomists for standard genome sequencing and annotation.</title>
        <authorList>
            <consortium name="The Broad Institute Genomics Platform"/>
            <consortium name="The Broad Institute Genome Sequencing Center for Infectious Disease"/>
            <person name="Wu L."/>
            <person name="Ma J."/>
        </authorList>
    </citation>
    <scope>NUCLEOTIDE SEQUENCE [LARGE SCALE GENOMIC DNA]</scope>
    <source>
        <strain evidence="2">JCM 14046</strain>
    </source>
</reference>
<keyword evidence="2" id="KW-1185">Reference proteome</keyword>
<protein>
    <recommendedName>
        <fullName evidence="3">Halobacterial output domain-containing protein</fullName>
    </recommendedName>
</protein>
<proteinExistence type="predicted"/>